<evidence type="ECO:0000256" key="7">
    <source>
        <dbReference type="ARBA" id="ARBA00022475"/>
    </source>
</evidence>
<keyword evidence="6" id="KW-0050">Antiport</keyword>
<keyword evidence="10" id="KW-0406">Ion transport</keyword>
<gene>
    <name evidence="14" type="ORF">PQ472_10465</name>
</gene>
<evidence type="ECO:0000256" key="6">
    <source>
        <dbReference type="ARBA" id="ARBA00022449"/>
    </source>
</evidence>
<evidence type="ECO:0000313" key="15">
    <source>
        <dbReference type="Proteomes" id="UP001220377"/>
    </source>
</evidence>
<feature type="transmembrane region" description="Helical" evidence="13">
    <location>
        <begin position="42"/>
        <end position="64"/>
    </location>
</feature>
<keyword evidence="7" id="KW-1003">Cell membrane</keyword>
<evidence type="ECO:0000256" key="1">
    <source>
        <dbReference type="ARBA" id="ARBA00003408"/>
    </source>
</evidence>
<evidence type="ECO:0000313" key="14">
    <source>
        <dbReference type="EMBL" id="WDF82302.1"/>
    </source>
</evidence>
<name>A0ABY7WQ34_9LACO</name>
<dbReference type="InterPro" id="IPR050222">
    <property type="entry name" value="MATE_MdtK"/>
</dbReference>
<feature type="transmembrane region" description="Helical" evidence="13">
    <location>
        <begin position="132"/>
        <end position="151"/>
    </location>
</feature>
<evidence type="ECO:0000256" key="12">
    <source>
        <dbReference type="ARBA" id="ARBA00031636"/>
    </source>
</evidence>
<evidence type="ECO:0000256" key="9">
    <source>
        <dbReference type="ARBA" id="ARBA00022989"/>
    </source>
</evidence>
<evidence type="ECO:0000256" key="8">
    <source>
        <dbReference type="ARBA" id="ARBA00022692"/>
    </source>
</evidence>
<feature type="transmembrane region" description="Helical" evidence="13">
    <location>
        <begin position="189"/>
        <end position="213"/>
    </location>
</feature>
<dbReference type="NCBIfam" id="TIGR00797">
    <property type="entry name" value="matE"/>
    <property type="match status" value="1"/>
</dbReference>
<dbReference type="RefSeq" id="WP_274259667.1">
    <property type="nucleotide sequence ID" value="NZ_CP117884.1"/>
</dbReference>
<feature type="transmembrane region" description="Helical" evidence="13">
    <location>
        <begin position="91"/>
        <end position="112"/>
    </location>
</feature>
<evidence type="ECO:0000256" key="10">
    <source>
        <dbReference type="ARBA" id="ARBA00023065"/>
    </source>
</evidence>
<accession>A0ABY7WQ34</accession>
<feature type="transmembrane region" description="Helical" evidence="13">
    <location>
        <begin position="357"/>
        <end position="377"/>
    </location>
</feature>
<dbReference type="PIRSF" id="PIRSF006603">
    <property type="entry name" value="DinF"/>
    <property type="match status" value="1"/>
</dbReference>
<keyword evidence="9 13" id="KW-1133">Transmembrane helix</keyword>
<keyword evidence="8 13" id="KW-0812">Transmembrane</keyword>
<comment type="function">
    <text evidence="1">Multidrug efflux pump.</text>
</comment>
<dbReference type="EMBL" id="CP117884">
    <property type="protein sequence ID" value="WDF82302.1"/>
    <property type="molecule type" value="Genomic_DNA"/>
</dbReference>
<keyword evidence="15" id="KW-1185">Reference proteome</keyword>
<dbReference type="PANTHER" id="PTHR43298">
    <property type="entry name" value="MULTIDRUG RESISTANCE PROTEIN NORM-RELATED"/>
    <property type="match status" value="1"/>
</dbReference>
<evidence type="ECO:0000256" key="3">
    <source>
        <dbReference type="ARBA" id="ARBA00010199"/>
    </source>
</evidence>
<keyword evidence="5" id="KW-0813">Transport</keyword>
<dbReference type="Pfam" id="PF01554">
    <property type="entry name" value="MatE"/>
    <property type="match status" value="2"/>
</dbReference>
<feature type="transmembrane region" description="Helical" evidence="13">
    <location>
        <begin position="163"/>
        <end position="183"/>
    </location>
</feature>
<protein>
    <recommendedName>
        <fullName evidence="4">Probable multidrug resistance protein NorM</fullName>
    </recommendedName>
    <alternativeName>
        <fullName evidence="12">Multidrug-efflux transporter</fullName>
    </alternativeName>
</protein>
<evidence type="ECO:0000256" key="13">
    <source>
        <dbReference type="SAM" id="Phobius"/>
    </source>
</evidence>
<feature type="transmembrane region" description="Helical" evidence="13">
    <location>
        <begin position="234"/>
        <end position="260"/>
    </location>
</feature>
<evidence type="ECO:0000256" key="5">
    <source>
        <dbReference type="ARBA" id="ARBA00022448"/>
    </source>
</evidence>
<dbReference type="Proteomes" id="UP001220377">
    <property type="component" value="Chromosome"/>
</dbReference>
<keyword evidence="11 13" id="KW-0472">Membrane</keyword>
<feature type="transmembrane region" description="Helical" evidence="13">
    <location>
        <begin position="12"/>
        <end position="30"/>
    </location>
</feature>
<comment type="subcellular location">
    <subcellularLocation>
        <location evidence="2">Cell membrane</location>
        <topology evidence="2">Multi-pass membrane protein</topology>
    </subcellularLocation>
</comment>
<feature type="transmembrane region" description="Helical" evidence="13">
    <location>
        <begin position="384"/>
        <end position="409"/>
    </location>
</feature>
<sequence length="453" mass="48827">MRSMAHGNSLRHIITFTIPLLIGNIFQQLYSFMDALFVGRFISVNALAAVGATGSLTFLVIGFAQGTSSGLSIPTAQAFGARDMERVKRSFVASIWISIGLSVVLTALAVLGTMPLLRLMQTPAAIINDSAAFVRIIFAGFAAAMAFNMLSNQIRALGDSRTPLFFLVIACIVNIALDFLFILQMHMGVAGAGLATVTAQVFSSICCVIYIYRRIPALQVHRKDMKIDPKEIKLQLKLGLPMGFQMSIIAIGSVIIQVMLNTLGTNAVAAYTAAGRIDQLATMPASSFGVTMATYCAQNLGARQFGRIRKGIKQTLLLNCGISAALGALIIVFGRPLVNIFIGPNDPAVTNLAQTYFHFNSSMYWFLAILFTTRYALQGLGQTLVPTIAGVFELIMRIFAGLVLVPMFGFAGASMANPLAWIGSVAVLIMSYLRTMRQLKQREAKALAEGTPQ</sequence>
<feature type="transmembrane region" description="Helical" evidence="13">
    <location>
        <begin position="280"/>
        <end position="296"/>
    </location>
</feature>
<reference evidence="14 15" key="1">
    <citation type="submission" date="2023-02" db="EMBL/GenBank/DDBJ databases">
        <title>Genome sequence of Lacticaseibacillus sp. KACC 23028.</title>
        <authorList>
            <person name="Kim S."/>
            <person name="Heo J."/>
            <person name="Kwon S.-W."/>
        </authorList>
    </citation>
    <scope>NUCLEOTIDE SEQUENCE [LARGE SCALE GENOMIC DNA]</scope>
    <source>
        <strain evidence="14 15">KACC 23028</strain>
    </source>
</reference>
<dbReference type="CDD" id="cd13138">
    <property type="entry name" value="MATE_yoeA_like"/>
    <property type="match status" value="1"/>
</dbReference>
<evidence type="ECO:0000256" key="4">
    <source>
        <dbReference type="ARBA" id="ARBA00020268"/>
    </source>
</evidence>
<organism evidence="14 15">
    <name type="scientific">Lacticaseibacillus pabuli</name>
    <dbReference type="NCBI Taxonomy" id="3025672"/>
    <lineage>
        <taxon>Bacteria</taxon>
        <taxon>Bacillati</taxon>
        <taxon>Bacillota</taxon>
        <taxon>Bacilli</taxon>
        <taxon>Lactobacillales</taxon>
        <taxon>Lactobacillaceae</taxon>
        <taxon>Lacticaseibacillus</taxon>
    </lineage>
</organism>
<evidence type="ECO:0000256" key="11">
    <source>
        <dbReference type="ARBA" id="ARBA00023136"/>
    </source>
</evidence>
<feature type="transmembrane region" description="Helical" evidence="13">
    <location>
        <begin position="316"/>
        <end position="337"/>
    </location>
</feature>
<comment type="similarity">
    <text evidence="3">Belongs to the multi antimicrobial extrusion (MATE) (TC 2.A.66.1) family.</text>
</comment>
<dbReference type="PANTHER" id="PTHR43298:SF2">
    <property type="entry name" value="FMN_FAD EXPORTER YEEO-RELATED"/>
    <property type="match status" value="1"/>
</dbReference>
<feature type="transmembrane region" description="Helical" evidence="13">
    <location>
        <begin position="415"/>
        <end position="433"/>
    </location>
</feature>
<dbReference type="InterPro" id="IPR002528">
    <property type="entry name" value="MATE_fam"/>
</dbReference>
<proteinExistence type="inferred from homology"/>
<dbReference type="InterPro" id="IPR048279">
    <property type="entry name" value="MdtK-like"/>
</dbReference>
<evidence type="ECO:0000256" key="2">
    <source>
        <dbReference type="ARBA" id="ARBA00004651"/>
    </source>
</evidence>